<dbReference type="InterPro" id="IPR015793">
    <property type="entry name" value="Pyrv_Knase_brl"/>
</dbReference>
<dbReference type="EC" id="2.7.1.40" evidence="3"/>
<dbReference type="GO" id="GO:0005524">
    <property type="term" value="F:ATP binding"/>
    <property type="evidence" value="ECO:0007669"/>
    <property type="project" value="UniProtKB-KW"/>
</dbReference>
<evidence type="ECO:0000256" key="1">
    <source>
        <dbReference type="ARBA" id="ARBA00004997"/>
    </source>
</evidence>
<evidence type="ECO:0000256" key="5">
    <source>
        <dbReference type="ARBA" id="ARBA00022723"/>
    </source>
</evidence>
<sequence>MKLRPVRRRTKILATLNPKKITEKLVKDMILAGMNASRHNFSHSTIEEHVAAISLVRKVSADIRPVGIIVDLQGPKLRILGFKDQDSVNLSSGDKFILDATCGESEGDASRVGLDYPELVHDVNVGDKLALADGLISLEVNEVIGQEIVCTVINGGELGSRKGVNKIGGGLSAPAFTLKDKSDVKAIVHMKPDYFALSFVKTADDIREVRQLLKSLGCESGIISKIERQEALANIDEIIEESDAIMIARGDLGVEVGDPHLPGYQKLFIKKARTLNRCVITATQMMESMINSPIPTRAEVFDVANAVLDGTDTVMLSGETAAGKYPVKVIETMAEIVMGAEQEKRSRVSHHRIQEQFRHTEETIAMSAMFAVNHHFEGSEDSPSTVAILTLTESGQTPIYMSRISSGVSIYAMSPNAGTVGRLTLYRGVYPVRYAIEDSSHADLVNAMMVALKKQFPEHIHTGDQVLITKGSSVGVKGGTNMLQIETIP</sequence>
<dbReference type="EMBL" id="UOFL01000202">
    <property type="protein sequence ID" value="VAW80614.1"/>
    <property type="molecule type" value="Genomic_DNA"/>
</dbReference>
<comment type="similarity">
    <text evidence="2">Belongs to the pyruvate kinase family.</text>
</comment>
<dbReference type="InterPro" id="IPR015806">
    <property type="entry name" value="Pyrv_Knase_insert_dom_sf"/>
</dbReference>
<dbReference type="InterPro" id="IPR001697">
    <property type="entry name" value="Pyr_Knase"/>
</dbReference>
<keyword evidence="9" id="KW-0460">Magnesium</keyword>
<dbReference type="Pfam" id="PF02887">
    <property type="entry name" value="PK_C"/>
    <property type="match status" value="1"/>
</dbReference>
<dbReference type="SUPFAM" id="SSF50800">
    <property type="entry name" value="PK beta-barrel domain-like"/>
    <property type="match status" value="1"/>
</dbReference>
<dbReference type="SUPFAM" id="SSF52935">
    <property type="entry name" value="PK C-terminal domain-like"/>
    <property type="match status" value="1"/>
</dbReference>
<dbReference type="InterPro" id="IPR036918">
    <property type="entry name" value="Pyrv_Knase_C_sf"/>
</dbReference>
<evidence type="ECO:0000256" key="2">
    <source>
        <dbReference type="ARBA" id="ARBA00008663"/>
    </source>
</evidence>
<dbReference type="GO" id="GO:0000287">
    <property type="term" value="F:magnesium ion binding"/>
    <property type="evidence" value="ECO:0007669"/>
    <property type="project" value="InterPro"/>
</dbReference>
<keyword evidence="11 14" id="KW-0670">Pyruvate</keyword>
<comment type="pathway">
    <text evidence="1">Carbohydrate degradation; glycolysis; pyruvate from D-glyceraldehyde 3-phosphate: step 5/5.</text>
</comment>
<dbReference type="NCBIfam" id="NF004491">
    <property type="entry name" value="PRK05826.1"/>
    <property type="match status" value="1"/>
</dbReference>
<accession>A0A3B0ZH47</accession>
<name>A0A3B0ZH47_9ZZZZ</name>
<dbReference type="NCBIfam" id="TIGR01064">
    <property type="entry name" value="pyruv_kin"/>
    <property type="match status" value="1"/>
</dbReference>
<dbReference type="Gene3D" id="3.40.1380.20">
    <property type="entry name" value="Pyruvate kinase, C-terminal domain"/>
    <property type="match status" value="1"/>
</dbReference>
<dbReference type="SUPFAM" id="SSF51621">
    <property type="entry name" value="Phosphoenolpyruvate/pyruvate domain"/>
    <property type="match status" value="1"/>
</dbReference>
<dbReference type="InterPro" id="IPR011037">
    <property type="entry name" value="Pyrv_Knase-like_insert_dom_sf"/>
</dbReference>
<dbReference type="UniPathway" id="UPA00109">
    <property type="reaction ID" value="UER00188"/>
</dbReference>
<keyword evidence="7 14" id="KW-0418">Kinase</keyword>
<evidence type="ECO:0000313" key="14">
    <source>
        <dbReference type="EMBL" id="VAW80614.1"/>
    </source>
</evidence>
<evidence type="ECO:0000259" key="13">
    <source>
        <dbReference type="Pfam" id="PF02887"/>
    </source>
</evidence>
<dbReference type="AlphaFoldDB" id="A0A3B0ZH47"/>
<protein>
    <recommendedName>
        <fullName evidence="3">pyruvate kinase</fullName>
        <ecNumber evidence="3">2.7.1.40</ecNumber>
    </recommendedName>
</protein>
<evidence type="ECO:0000256" key="8">
    <source>
        <dbReference type="ARBA" id="ARBA00022840"/>
    </source>
</evidence>
<dbReference type="Pfam" id="PF00224">
    <property type="entry name" value="PK"/>
    <property type="match status" value="1"/>
</dbReference>
<dbReference type="GO" id="GO:0004743">
    <property type="term" value="F:pyruvate kinase activity"/>
    <property type="evidence" value="ECO:0007669"/>
    <property type="project" value="UniProtKB-EC"/>
</dbReference>
<organism evidence="14">
    <name type="scientific">hydrothermal vent metagenome</name>
    <dbReference type="NCBI Taxonomy" id="652676"/>
    <lineage>
        <taxon>unclassified sequences</taxon>
        <taxon>metagenomes</taxon>
        <taxon>ecological metagenomes</taxon>
    </lineage>
</organism>
<keyword evidence="8" id="KW-0067">ATP-binding</keyword>
<dbReference type="PRINTS" id="PR01050">
    <property type="entry name" value="PYRUVTKNASE"/>
</dbReference>
<evidence type="ECO:0000256" key="10">
    <source>
        <dbReference type="ARBA" id="ARBA00023152"/>
    </source>
</evidence>
<keyword evidence="5" id="KW-0479">Metal-binding</keyword>
<dbReference type="PANTHER" id="PTHR11817">
    <property type="entry name" value="PYRUVATE KINASE"/>
    <property type="match status" value="1"/>
</dbReference>
<dbReference type="FunFam" id="2.40.33.10:FF:000001">
    <property type="entry name" value="Pyruvate kinase"/>
    <property type="match status" value="1"/>
</dbReference>
<dbReference type="Gene3D" id="2.40.33.10">
    <property type="entry name" value="PK beta-barrel domain-like"/>
    <property type="match status" value="1"/>
</dbReference>
<keyword evidence="6" id="KW-0547">Nucleotide-binding</keyword>
<keyword evidence="4 14" id="KW-0808">Transferase</keyword>
<evidence type="ECO:0000256" key="6">
    <source>
        <dbReference type="ARBA" id="ARBA00022741"/>
    </source>
</evidence>
<feature type="domain" description="Pyruvate kinase C-terminal" evidence="13">
    <location>
        <begin position="385"/>
        <end position="485"/>
    </location>
</feature>
<dbReference type="InterPro" id="IPR040442">
    <property type="entry name" value="Pyrv_kinase-like_dom_sf"/>
</dbReference>
<evidence type="ECO:0000256" key="11">
    <source>
        <dbReference type="ARBA" id="ARBA00023317"/>
    </source>
</evidence>
<dbReference type="GO" id="GO:0016301">
    <property type="term" value="F:kinase activity"/>
    <property type="evidence" value="ECO:0007669"/>
    <property type="project" value="UniProtKB-KW"/>
</dbReference>
<dbReference type="GO" id="GO:0030955">
    <property type="term" value="F:potassium ion binding"/>
    <property type="evidence" value="ECO:0007669"/>
    <property type="project" value="InterPro"/>
</dbReference>
<dbReference type="InterPro" id="IPR015813">
    <property type="entry name" value="Pyrv/PenolPyrv_kinase-like_dom"/>
</dbReference>
<evidence type="ECO:0000259" key="12">
    <source>
        <dbReference type="Pfam" id="PF00224"/>
    </source>
</evidence>
<gene>
    <name evidence="14" type="ORF">MNBD_GAMMA12-823</name>
</gene>
<evidence type="ECO:0000256" key="4">
    <source>
        <dbReference type="ARBA" id="ARBA00022679"/>
    </source>
</evidence>
<evidence type="ECO:0000256" key="3">
    <source>
        <dbReference type="ARBA" id="ARBA00012142"/>
    </source>
</evidence>
<dbReference type="Gene3D" id="3.20.20.60">
    <property type="entry name" value="Phosphoenolpyruvate-binding domains"/>
    <property type="match status" value="1"/>
</dbReference>
<reference evidence="14" key="1">
    <citation type="submission" date="2018-06" db="EMBL/GenBank/DDBJ databases">
        <authorList>
            <person name="Zhirakovskaya E."/>
        </authorList>
    </citation>
    <scope>NUCLEOTIDE SEQUENCE</scope>
</reference>
<dbReference type="InterPro" id="IPR015795">
    <property type="entry name" value="Pyrv_Knase_C"/>
</dbReference>
<proteinExistence type="inferred from homology"/>
<evidence type="ECO:0000256" key="9">
    <source>
        <dbReference type="ARBA" id="ARBA00022842"/>
    </source>
</evidence>
<feature type="domain" description="Pyruvate kinase barrel" evidence="12">
    <location>
        <begin position="8"/>
        <end position="329"/>
    </location>
</feature>
<keyword evidence="10" id="KW-0324">Glycolysis</keyword>
<evidence type="ECO:0000256" key="7">
    <source>
        <dbReference type="ARBA" id="ARBA00022777"/>
    </source>
</evidence>